<dbReference type="SMART" id="SM00487">
    <property type="entry name" value="DEXDc"/>
    <property type="match status" value="1"/>
</dbReference>
<dbReference type="InterPro" id="IPR027417">
    <property type="entry name" value="P-loop_NTPase"/>
</dbReference>
<evidence type="ECO:0000256" key="3">
    <source>
        <dbReference type="ARBA" id="ARBA00022741"/>
    </source>
</evidence>
<dbReference type="PANTHER" id="PTHR45623">
    <property type="entry name" value="CHROMODOMAIN-HELICASE-DNA-BINDING PROTEIN 3-RELATED-RELATED"/>
    <property type="match status" value="1"/>
</dbReference>
<evidence type="ECO:0000313" key="11">
    <source>
        <dbReference type="Proteomes" id="UP000326924"/>
    </source>
</evidence>
<dbReference type="Pfam" id="PF18585">
    <property type="entry name" value="zf-CCCH_6"/>
    <property type="match status" value="1"/>
</dbReference>
<feature type="domain" description="Helicase C-terminal" evidence="9">
    <location>
        <begin position="1019"/>
        <end position="1168"/>
    </location>
</feature>
<feature type="domain" description="Helicase ATP-binding" evidence="8">
    <location>
        <begin position="716"/>
        <end position="884"/>
    </location>
</feature>
<dbReference type="PANTHER" id="PTHR45623:SF17">
    <property type="entry name" value="CHROMODOMAIN-HELICASE-DNA-BINDING PROTEIN 3-RELATED"/>
    <property type="match status" value="1"/>
</dbReference>
<dbReference type="GO" id="GO:0000785">
    <property type="term" value="C:chromatin"/>
    <property type="evidence" value="ECO:0007669"/>
    <property type="project" value="TreeGrafter"/>
</dbReference>
<feature type="compositionally biased region" description="Basic residues" evidence="7">
    <location>
        <begin position="278"/>
        <end position="288"/>
    </location>
</feature>
<dbReference type="InterPro" id="IPR055565">
    <property type="entry name" value="DUF7141"/>
</dbReference>
<gene>
    <name evidence="10" type="ORF">FN846DRAFT_949492</name>
</gene>
<organism evidence="10 11">
    <name type="scientific">Sphaerosporella brunnea</name>
    <dbReference type="NCBI Taxonomy" id="1250544"/>
    <lineage>
        <taxon>Eukaryota</taxon>
        <taxon>Fungi</taxon>
        <taxon>Dikarya</taxon>
        <taxon>Ascomycota</taxon>
        <taxon>Pezizomycotina</taxon>
        <taxon>Pezizomycetes</taxon>
        <taxon>Pezizales</taxon>
        <taxon>Pyronemataceae</taxon>
        <taxon>Sphaerosporella</taxon>
    </lineage>
</organism>
<evidence type="ECO:0000259" key="8">
    <source>
        <dbReference type="PROSITE" id="PS51192"/>
    </source>
</evidence>
<comment type="caution">
    <text evidence="10">The sequence shown here is derived from an EMBL/GenBank/DDBJ whole genome shotgun (WGS) entry which is preliminary data.</text>
</comment>
<feature type="region of interest" description="Disordered" evidence="7">
    <location>
        <begin position="1305"/>
        <end position="1327"/>
    </location>
</feature>
<dbReference type="InterPro" id="IPR049730">
    <property type="entry name" value="SNF2/RAD54-like_C"/>
</dbReference>
<dbReference type="InterPro" id="IPR016197">
    <property type="entry name" value="Chromo-like_dom_sf"/>
</dbReference>
<accession>A0A5J5EWU1</accession>
<evidence type="ECO:0000256" key="1">
    <source>
        <dbReference type="ARBA" id="ARBA00004123"/>
    </source>
</evidence>
<keyword evidence="5" id="KW-0067">ATP-binding</keyword>
<dbReference type="Pfam" id="PF00271">
    <property type="entry name" value="Helicase_C"/>
    <property type="match status" value="1"/>
</dbReference>
<evidence type="ECO:0000313" key="10">
    <source>
        <dbReference type="EMBL" id="KAA8905988.1"/>
    </source>
</evidence>
<dbReference type="PROSITE" id="PS51194">
    <property type="entry name" value="HELICASE_CTER"/>
    <property type="match status" value="1"/>
</dbReference>
<dbReference type="GO" id="GO:0003682">
    <property type="term" value="F:chromatin binding"/>
    <property type="evidence" value="ECO:0007669"/>
    <property type="project" value="TreeGrafter"/>
</dbReference>
<evidence type="ECO:0000256" key="4">
    <source>
        <dbReference type="ARBA" id="ARBA00022801"/>
    </source>
</evidence>
<dbReference type="GO" id="GO:0005524">
    <property type="term" value="F:ATP binding"/>
    <property type="evidence" value="ECO:0007669"/>
    <property type="project" value="UniProtKB-KW"/>
</dbReference>
<dbReference type="GO" id="GO:0005634">
    <property type="term" value="C:nucleus"/>
    <property type="evidence" value="ECO:0007669"/>
    <property type="project" value="UniProtKB-SubCell"/>
</dbReference>
<dbReference type="CDD" id="cd18793">
    <property type="entry name" value="SF2_C_SNF"/>
    <property type="match status" value="1"/>
</dbReference>
<evidence type="ECO:0000256" key="7">
    <source>
        <dbReference type="SAM" id="MobiDB-lite"/>
    </source>
</evidence>
<dbReference type="InterPro" id="IPR040934">
    <property type="entry name" value="Znf-CCCH_6"/>
</dbReference>
<keyword evidence="11" id="KW-1185">Reference proteome</keyword>
<dbReference type="Pfam" id="PF23614">
    <property type="entry name" value="DUF7141"/>
    <property type="match status" value="1"/>
</dbReference>
<feature type="compositionally biased region" description="Basic and acidic residues" evidence="7">
    <location>
        <begin position="1305"/>
        <end position="1319"/>
    </location>
</feature>
<dbReference type="OrthoDB" id="5857104at2759"/>
<reference evidence="10 11" key="1">
    <citation type="submission" date="2019-09" db="EMBL/GenBank/DDBJ databases">
        <title>Draft genome of the ectomycorrhizal ascomycete Sphaerosporella brunnea.</title>
        <authorList>
            <consortium name="DOE Joint Genome Institute"/>
            <person name="Benucci G.M."/>
            <person name="Marozzi G."/>
            <person name="Antonielli L."/>
            <person name="Sanchez S."/>
            <person name="Marco P."/>
            <person name="Wang X."/>
            <person name="Falini L.B."/>
            <person name="Barry K."/>
            <person name="Haridas S."/>
            <person name="Lipzen A."/>
            <person name="Labutti K."/>
            <person name="Grigoriev I.V."/>
            <person name="Murat C."/>
            <person name="Martin F."/>
            <person name="Albertini E."/>
            <person name="Donnini D."/>
            <person name="Bonito G."/>
        </authorList>
    </citation>
    <scope>NUCLEOTIDE SEQUENCE [LARGE SCALE GENOMIC DNA]</scope>
    <source>
        <strain evidence="10 11">Sb_GMNB300</strain>
    </source>
</reference>
<dbReference type="GO" id="GO:0140658">
    <property type="term" value="F:ATP-dependent chromatin remodeler activity"/>
    <property type="evidence" value="ECO:0007669"/>
    <property type="project" value="TreeGrafter"/>
</dbReference>
<evidence type="ECO:0000256" key="5">
    <source>
        <dbReference type="ARBA" id="ARBA00022840"/>
    </source>
</evidence>
<feature type="region of interest" description="Disordered" evidence="7">
    <location>
        <begin position="1"/>
        <end position="51"/>
    </location>
</feature>
<dbReference type="InterPro" id="IPR038718">
    <property type="entry name" value="SNF2-like_sf"/>
</dbReference>
<dbReference type="InterPro" id="IPR001650">
    <property type="entry name" value="Helicase_C-like"/>
</dbReference>
<keyword evidence="10" id="KW-0238">DNA-binding</keyword>
<evidence type="ECO:0000256" key="6">
    <source>
        <dbReference type="ARBA" id="ARBA00023242"/>
    </source>
</evidence>
<dbReference type="SUPFAM" id="SSF52540">
    <property type="entry name" value="P-loop containing nucleoside triphosphate hydrolases"/>
    <property type="match status" value="2"/>
</dbReference>
<dbReference type="Pfam" id="PF00176">
    <property type="entry name" value="SNF2-rel_dom"/>
    <property type="match status" value="1"/>
</dbReference>
<dbReference type="GO" id="GO:0042393">
    <property type="term" value="F:histone binding"/>
    <property type="evidence" value="ECO:0007669"/>
    <property type="project" value="TreeGrafter"/>
</dbReference>
<dbReference type="SUPFAM" id="SSF54160">
    <property type="entry name" value="Chromo domain-like"/>
    <property type="match status" value="1"/>
</dbReference>
<keyword evidence="6" id="KW-0539">Nucleus</keyword>
<feature type="compositionally biased region" description="Basic and acidic residues" evidence="7">
    <location>
        <begin position="17"/>
        <end position="26"/>
    </location>
</feature>
<keyword evidence="3" id="KW-0547">Nucleotide-binding</keyword>
<keyword evidence="4" id="KW-0378">Hydrolase</keyword>
<dbReference type="InterPro" id="IPR041684">
    <property type="entry name" value="Znf-PHD-like"/>
</dbReference>
<evidence type="ECO:0000259" key="9">
    <source>
        <dbReference type="PROSITE" id="PS51194"/>
    </source>
</evidence>
<dbReference type="PROSITE" id="PS51192">
    <property type="entry name" value="HELICASE_ATP_BIND_1"/>
    <property type="match status" value="1"/>
</dbReference>
<dbReference type="InterPro" id="IPR000330">
    <property type="entry name" value="SNF2_N"/>
</dbReference>
<feature type="region of interest" description="Disordered" evidence="7">
    <location>
        <begin position="222"/>
        <end position="303"/>
    </location>
</feature>
<dbReference type="GO" id="GO:0016887">
    <property type="term" value="F:ATP hydrolysis activity"/>
    <property type="evidence" value="ECO:0007669"/>
    <property type="project" value="TreeGrafter"/>
</dbReference>
<dbReference type="Gene3D" id="3.40.50.300">
    <property type="entry name" value="P-loop containing nucleotide triphosphate hydrolases"/>
    <property type="match status" value="1"/>
</dbReference>
<dbReference type="Gene3D" id="3.40.50.10810">
    <property type="entry name" value="Tandem AAA-ATPase domain"/>
    <property type="match status" value="1"/>
</dbReference>
<dbReference type="Proteomes" id="UP000326924">
    <property type="component" value="Unassembled WGS sequence"/>
</dbReference>
<comment type="subunit">
    <text evidence="2">Component of the NuA4 histone acetyltransferase complex.</text>
</comment>
<dbReference type="SMART" id="SM00490">
    <property type="entry name" value="HELICc"/>
    <property type="match status" value="1"/>
</dbReference>
<sequence length="1567" mass="177217">MPTRHSRSADDLSTDYLEPRVARDLTEDSSNDVGHDQDEAEEIGTSTSSDSVSTQLAMLNIQVPLLSDLGAIAEDYELVELEESDNEPTVDSRVVEIVEDLSRNDGSVWYLVKFGDGKEREVAFDRLTSLENGPEALCLFTSGDLPDTTGGSAEHEALASPAKDPHAVRKSRLELLAKKKQAEISSRSETVETSDDDIAPRPLRSTRSRGLRKVQMLSYSASGNYSDEDIDDSDLIPTRKSGQISTRITAAREASKKSKRQKDDDSGDLEYESEVGVKRRSGRAKRPKTSYTEVDPDEEFESTEVKKPVKPRILHSKEIFPVLDAGDEFVALHNKRCDTCRAVGHSEDRGKLVHCQGCASSIHKECIGQHRSARDHLVTKITSENFVLQCKRCIGRYKIKDSLQASFDRCTDCRRQGLSCAPFKSLTAKKKAPSYDSRELTPNTKVADDLLYNPMNVLFRCENCHRAWHYDHLPPRGSRPDQDETADVRKARIQQYTWDFMCNECISAPWKISHILAWRPVDLASRQTGEEIELKDFDEDEREYLVKFEHQSYFHVQWRPGPWVSGAFAPKRLGFLKNTPNAILAQEEAIPEDWLRIEIVLDVEYTSLVPFGDLDVDLARIKEVKKAYVKFRGLGYDEVFWDEPPKESETERWNDWERAYKDFIHGKYVRPVRNLLKKVQKARSITFKKLELRSQPAYIKGGTLMQYQKEGMNWLYWKWYSGENAILADEMGLGKTIQVISFLSILYQEQKIYPFLIVVPHSTVPNWKREIQTWAPDLRVVAYFGADVARSLTRDYELFHENGDLKCHVVVTSYTTPISDSAILRRIPWQCLIVDEGQRLKNDSSLLYNELQKYKIQQKVLLTGTPLQNNPRELFNLLQFLEPAHMKAQDLEEEFGTLTSENVPKLHDLIRPFFLRRTKAQVLTHLPPMAEVIVPVSMTALQRKLYKSILSKDVALIKAILSKGDRIKPGERAKLNNLLMQLRKCVCHPYLYSSELEDQSIGPELVQRNLVEAGSKLVLLNIMLPKLKERGHRVLMFSQFLGMLDIIEDFLNSLGFKFHRLDGSVAALQKQKRIDEFNAPGSDYFAFLLSTRAGGVGINLATADTVIILDPDFNPHQDIQALSRAHRIGQKNKVLVFHLMTRDTAEEKIIQIGKKKLSLDHLIIEKMGNGEDGEEEETINVESILSFGAQRLFADEEEARIIKYDDESVDKLLDRSQIEQTTTEKGSAENAFSFARLWANDKGSLEETAEETAEDDTPEPSFWDKILKQGEEEARLLAAAKLEELGRGRRRKAVKYSFDIDIGDKDGSDTDYQVDQKDGETDEEDELDQPVGYADTDIWLDNMPASIMSSRPLNNQMDPRVAHLTSAAPIPRQISRPLVPSDIASNVSLSGRAPMVNLNVSGMTPVARMQASSTIPLQMGQPVTINPTLHPRAPPQARLNKPSPVKNAAPGEFKRAELVTPRNNSSFPCCKACKNQHVPGSCSLKLSGVELCPMCQLGHLPGACPHFKSETQLNMMLASLRDSNEDKEIVQEAKRHVRNLLKEAAKRKLNKSMKINSEKNAAAGHTQ</sequence>
<dbReference type="Pfam" id="PF15446">
    <property type="entry name" value="zf-PHD-like"/>
    <property type="match status" value="1"/>
</dbReference>
<dbReference type="InterPro" id="IPR014001">
    <property type="entry name" value="Helicase_ATP-bd"/>
</dbReference>
<dbReference type="Pfam" id="PF23615">
    <property type="entry name" value="Chromo_MIT1"/>
    <property type="match status" value="1"/>
</dbReference>
<feature type="compositionally biased region" description="Basic and acidic residues" evidence="7">
    <location>
        <begin position="253"/>
        <end position="264"/>
    </location>
</feature>
<proteinExistence type="predicted"/>
<dbReference type="InParanoid" id="A0A5J5EWU1"/>
<dbReference type="EMBL" id="VXIS01000093">
    <property type="protein sequence ID" value="KAA8905988.1"/>
    <property type="molecule type" value="Genomic_DNA"/>
</dbReference>
<evidence type="ECO:0000256" key="2">
    <source>
        <dbReference type="ARBA" id="ARBA00011353"/>
    </source>
</evidence>
<name>A0A5J5EWU1_9PEZI</name>
<dbReference type="InterPro" id="IPR056616">
    <property type="entry name" value="Chromo_MIT1"/>
</dbReference>
<dbReference type="GO" id="GO:0003677">
    <property type="term" value="F:DNA binding"/>
    <property type="evidence" value="ECO:0007669"/>
    <property type="project" value="UniProtKB-KW"/>
</dbReference>
<dbReference type="GO" id="GO:0004386">
    <property type="term" value="F:helicase activity"/>
    <property type="evidence" value="ECO:0007669"/>
    <property type="project" value="UniProtKB-KW"/>
</dbReference>
<feature type="region of interest" description="Disordered" evidence="7">
    <location>
        <begin position="179"/>
        <end position="210"/>
    </location>
</feature>
<keyword evidence="10" id="KW-0347">Helicase</keyword>
<comment type="subcellular location">
    <subcellularLocation>
        <location evidence="1">Nucleus</location>
    </subcellularLocation>
</comment>
<protein>
    <submittedName>
        <fullName evidence="10">Chromodomain-helicase-DNA-binding protein 4</fullName>
    </submittedName>
</protein>